<dbReference type="PANTHER" id="PTHR43540:SF7">
    <property type="entry name" value="ISOCHORISMATASE FAMILY PROTEIN YECD"/>
    <property type="match status" value="1"/>
</dbReference>
<dbReference type="GO" id="GO:0016787">
    <property type="term" value="F:hydrolase activity"/>
    <property type="evidence" value="ECO:0007669"/>
    <property type="project" value="UniProtKB-KW"/>
</dbReference>
<proteinExistence type="predicted"/>
<dbReference type="InterPro" id="IPR036380">
    <property type="entry name" value="Isochorismatase-like_sf"/>
</dbReference>
<evidence type="ECO:0000256" key="1">
    <source>
        <dbReference type="ARBA" id="ARBA00022801"/>
    </source>
</evidence>
<dbReference type="SUPFAM" id="SSF52499">
    <property type="entry name" value="Isochorismatase-like hydrolases"/>
    <property type="match status" value="1"/>
</dbReference>
<accession>A0ABW3YGC9</accession>
<dbReference type="Gene3D" id="3.40.50.850">
    <property type="entry name" value="Isochorismatase-like"/>
    <property type="match status" value="1"/>
</dbReference>
<dbReference type="Pfam" id="PF00857">
    <property type="entry name" value="Isochorismatase"/>
    <property type="match status" value="1"/>
</dbReference>
<evidence type="ECO:0000259" key="2">
    <source>
        <dbReference type="Pfam" id="PF00857"/>
    </source>
</evidence>
<evidence type="ECO:0000313" key="3">
    <source>
        <dbReference type="EMBL" id="MFD1323542.1"/>
    </source>
</evidence>
<organism evidence="3 4">
    <name type="scientific">Micromonospora sonneratiae</name>
    <dbReference type="NCBI Taxonomy" id="1184706"/>
    <lineage>
        <taxon>Bacteria</taxon>
        <taxon>Bacillati</taxon>
        <taxon>Actinomycetota</taxon>
        <taxon>Actinomycetes</taxon>
        <taxon>Micromonosporales</taxon>
        <taxon>Micromonosporaceae</taxon>
        <taxon>Micromonospora</taxon>
    </lineage>
</organism>
<sequence>MARALVLIDLQEWVVERYAPDGGTAAARAAERARRSFRESGDLVVHVRHLALDGSDGGPDSSVTRFVDEVTVEDDDPVVDKYDRSAFAGTRLDGLLRDHAVSDVTLAGLVTEGGIAGTAVDALRLGYRVSVLLPAIAGNTPAGHHGALDDLLDRGVTVRESIQ</sequence>
<feature type="domain" description="Isochorismatase-like" evidence="2">
    <location>
        <begin position="4"/>
        <end position="161"/>
    </location>
</feature>
<name>A0ABW3YGC9_9ACTN</name>
<dbReference type="CDD" id="cd00431">
    <property type="entry name" value="cysteine_hydrolases"/>
    <property type="match status" value="1"/>
</dbReference>
<dbReference type="InterPro" id="IPR050272">
    <property type="entry name" value="Isochorismatase-like_hydrls"/>
</dbReference>
<dbReference type="PANTHER" id="PTHR43540">
    <property type="entry name" value="PEROXYUREIDOACRYLATE/UREIDOACRYLATE AMIDOHYDROLASE-RELATED"/>
    <property type="match status" value="1"/>
</dbReference>
<evidence type="ECO:0000313" key="4">
    <source>
        <dbReference type="Proteomes" id="UP001597260"/>
    </source>
</evidence>
<dbReference type="InterPro" id="IPR000868">
    <property type="entry name" value="Isochorismatase-like_dom"/>
</dbReference>
<keyword evidence="4" id="KW-1185">Reference proteome</keyword>
<dbReference type="EMBL" id="JBHTMP010000033">
    <property type="protein sequence ID" value="MFD1323542.1"/>
    <property type="molecule type" value="Genomic_DNA"/>
</dbReference>
<gene>
    <name evidence="3" type="ORF">ACFQ4H_20875</name>
</gene>
<protein>
    <submittedName>
        <fullName evidence="3">Cysteine hydrolase family protein</fullName>
    </submittedName>
</protein>
<comment type="caution">
    <text evidence="3">The sequence shown here is derived from an EMBL/GenBank/DDBJ whole genome shotgun (WGS) entry which is preliminary data.</text>
</comment>
<dbReference type="RefSeq" id="WP_377572810.1">
    <property type="nucleotide sequence ID" value="NZ_JBHTMP010000033.1"/>
</dbReference>
<dbReference type="Proteomes" id="UP001597260">
    <property type="component" value="Unassembled WGS sequence"/>
</dbReference>
<reference evidence="4" key="1">
    <citation type="journal article" date="2019" name="Int. J. Syst. Evol. Microbiol.">
        <title>The Global Catalogue of Microorganisms (GCM) 10K type strain sequencing project: providing services to taxonomists for standard genome sequencing and annotation.</title>
        <authorList>
            <consortium name="The Broad Institute Genomics Platform"/>
            <consortium name="The Broad Institute Genome Sequencing Center for Infectious Disease"/>
            <person name="Wu L."/>
            <person name="Ma J."/>
        </authorList>
    </citation>
    <scope>NUCLEOTIDE SEQUENCE [LARGE SCALE GENOMIC DNA]</scope>
    <source>
        <strain evidence="4">JCM 31037</strain>
    </source>
</reference>
<keyword evidence="1 3" id="KW-0378">Hydrolase</keyword>